<dbReference type="CDD" id="cd22160">
    <property type="entry name" value="F-box_AtFBL13-like"/>
    <property type="match status" value="1"/>
</dbReference>
<sequence length="491" mass="56467">MDIEQQQKANSNRKRKRKEKHEEAESDDTSSAGINKLPDDVIVVILSLLSRNEAARTSVLSHRWRYLWKVCSSGTLELDDKGVFSILGSEETRTLRRKFTDRASRVLKLHQGLFLDGLVIRFCNVRTRRAGRPPGYIDDWIYFAMQKKVKIFELDFSRPGGGHSCYQFPNVDKLLSRDTSFGFSSLRSLRLVDVDIEETVVHYFLAKCPYLEQLSIRASKTTHYIRVVDQLVNLKVLEISYCDVIRSIEVSAVNLVSCTYKGQKIDLLFKETPNLSELTLAGACAWSFIYEPHKHSSYSVQLVKLTLHIPSPAYHRPDMFRRMVPRDFPLLCSLKHLELDVWSAADRSSYVITSLIMGAPLLNELKIKIRHMKYQLNKGDNLEVSPEQEQYRHKNLKAVKMMEYVGHPSDDTFVLQLLKIAPSLETLTIDTESKYYDWVKCIRAQTCCKCGKKIECICTSQGIGARTRIEAKKRAELMKFRFPPNTVVIIT</sequence>
<comment type="caution">
    <text evidence="4">The sequence shown here is derived from an EMBL/GenBank/DDBJ whole genome shotgun (WGS) entry which is preliminary data.</text>
</comment>
<feature type="domain" description="F-box" evidence="2">
    <location>
        <begin position="34"/>
        <end position="71"/>
    </location>
</feature>
<accession>A0ABD3CRK4</accession>
<feature type="region of interest" description="Disordered" evidence="1">
    <location>
        <begin position="1"/>
        <end position="32"/>
    </location>
</feature>
<dbReference type="InterPro" id="IPR036047">
    <property type="entry name" value="F-box-like_dom_sf"/>
</dbReference>
<dbReference type="Pfam" id="PF00646">
    <property type="entry name" value="F-box"/>
    <property type="match status" value="1"/>
</dbReference>
<dbReference type="Pfam" id="PF23622">
    <property type="entry name" value="LRR_At1g61320_AtMIF1"/>
    <property type="match status" value="1"/>
</dbReference>
<evidence type="ECO:0000313" key="5">
    <source>
        <dbReference type="Proteomes" id="UP001632038"/>
    </source>
</evidence>
<feature type="compositionally biased region" description="Polar residues" evidence="1">
    <location>
        <begin position="1"/>
        <end position="10"/>
    </location>
</feature>
<evidence type="ECO:0008006" key="6">
    <source>
        <dbReference type="Google" id="ProtNLM"/>
    </source>
</evidence>
<dbReference type="InterPro" id="IPR001810">
    <property type="entry name" value="F-box_dom"/>
</dbReference>
<evidence type="ECO:0000256" key="1">
    <source>
        <dbReference type="SAM" id="MobiDB-lite"/>
    </source>
</evidence>
<dbReference type="InterPro" id="IPR055357">
    <property type="entry name" value="LRR_At1g61320_AtMIF1"/>
</dbReference>
<dbReference type="InterPro" id="IPR053781">
    <property type="entry name" value="F-box_AtFBL13-like"/>
</dbReference>
<organism evidence="4 5">
    <name type="scientific">Castilleja foliolosa</name>
    <dbReference type="NCBI Taxonomy" id="1961234"/>
    <lineage>
        <taxon>Eukaryota</taxon>
        <taxon>Viridiplantae</taxon>
        <taxon>Streptophyta</taxon>
        <taxon>Embryophyta</taxon>
        <taxon>Tracheophyta</taxon>
        <taxon>Spermatophyta</taxon>
        <taxon>Magnoliopsida</taxon>
        <taxon>eudicotyledons</taxon>
        <taxon>Gunneridae</taxon>
        <taxon>Pentapetalae</taxon>
        <taxon>asterids</taxon>
        <taxon>lamiids</taxon>
        <taxon>Lamiales</taxon>
        <taxon>Orobanchaceae</taxon>
        <taxon>Pedicularideae</taxon>
        <taxon>Castillejinae</taxon>
        <taxon>Castilleja</taxon>
    </lineage>
</organism>
<dbReference type="Gene3D" id="3.80.10.10">
    <property type="entry name" value="Ribonuclease Inhibitor"/>
    <property type="match status" value="1"/>
</dbReference>
<dbReference type="EMBL" id="JAVIJP010000032">
    <property type="protein sequence ID" value="KAL3632092.1"/>
    <property type="molecule type" value="Genomic_DNA"/>
</dbReference>
<gene>
    <name evidence="4" type="ORF">CASFOL_025076</name>
</gene>
<dbReference type="Proteomes" id="UP001632038">
    <property type="component" value="Unassembled WGS sequence"/>
</dbReference>
<protein>
    <recommendedName>
        <fullName evidence="6">F-box domain-containing protein</fullName>
    </recommendedName>
</protein>
<dbReference type="InterPro" id="IPR053772">
    <property type="entry name" value="At1g61320/At1g61330-like"/>
</dbReference>
<evidence type="ECO:0000259" key="3">
    <source>
        <dbReference type="Pfam" id="PF23622"/>
    </source>
</evidence>
<feature type="domain" description="At1g61320/AtMIF1 LRR" evidence="3">
    <location>
        <begin position="183"/>
        <end position="452"/>
    </location>
</feature>
<evidence type="ECO:0000313" key="4">
    <source>
        <dbReference type="EMBL" id="KAL3632092.1"/>
    </source>
</evidence>
<dbReference type="PANTHER" id="PTHR34145">
    <property type="entry name" value="OS02G0105600 PROTEIN"/>
    <property type="match status" value="1"/>
</dbReference>
<keyword evidence="5" id="KW-1185">Reference proteome</keyword>
<evidence type="ECO:0000259" key="2">
    <source>
        <dbReference type="Pfam" id="PF00646"/>
    </source>
</evidence>
<dbReference type="SUPFAM" id="SSF81383">
    <property type="entry name" value="F-box domain"/>
    <property type="match status" value="1"/>
</dbReference>
<reference evidence="5" key="1">
    <citation type="journal article" date="2024" name="IScience">
        <title>Strigolactones Initiate the Formation of Haustorium-like Structures in Castilleja.</title>
        <authorList>
            <person name="Buerger M."/>
            <person name="Peterson D."/>
            <person name="Chory J."/>
        </authorList>
    </citation>
    <scope>NUCLEOTIDE SEQUENCE [LARGE SCALE GENOMIC DNA]</scope>
</reference>
<dbReference type="InterPro" id="IPR032675">
    <property type="entry name" value="LRR_dom_sf"/>
</dbReference>
<dbReference type="SUPFAM" id="SSF52047">
    <property type="entry name" value="RNI-like"/>
    <property type="match status" value="1"/>
</dbReference>
<proteinExistence type="predicted"/>
<name>A0ABD3CRK4_9LAMI</name>
<dbReference type="PANTHER" id="PTHR34145:SF68">
    <property type="entry name" value="FBD DOMAIN-CONTAINING PROTEIN"/>
    <property type="match status" value="1"/>
</dbReference>
<dbReference type="AlphaFoldDB" id="A0ABD3CRK4"/>